<protein>
    <submittedName>
        <fullName evidence="1">Uncharacterized protein</fullName>
    </submittedName>
</protein>
<reference evidence="1 2" key="1">
    <citation type="submission" date="2016-11" db="EMBL/GenBank/DDBJ databases">
        <title>Mixed transmission modes and dynamic genome evolution in an obligate animal-bacterial symbiosis.</title>
        <authorList>
            <person name="Russell S.L."/>
            <person name="Corbett-Detig R.B."/>
            <person name="Cavanaugh C.M."/>
        </authorList>
    </citation>
    <scope>NUCLEOTIDE SEQUENCE [LARGE SCALE GENOMIC DNA]</scope>
    <source>
        <strain evidence="1">Se-Cadez</strain>
    </source>
</reference>
<dbReference type="EMBL" id="MPRJ01000003">
    <property type="protein sequence ID" value="OOZ37698.1"/>
    <property type="molecule type" value="Genomic_DNA"/>
</dbReference>
<gene>
    <name evidence="1" type="ORF">BOW51_00750</name>
</gene>
<evidence type="ECO:0000313" key="2">
    <source>
        <dbReference type="Proteomes" id="UP000190896"/>
    </source>
</evidence>
<keyword evidence="2" id="KW-1185">Reference proteome</keyword>
<accession>A0A1T2KXW5</accession>
<evidence type="ECO:0000313" key="1">
    <source>
        <dbReference type="EMBL" id="OOZ37698.1"/>
    </source>
</evidence>
<dbReference type="AlphaFoldDB" id="A0A1T2KXW5"/>
<proteinExistence type="predicted"/>
<organism evidence="1 2">
    <name type="scientific">Solemya velesiana gill symbiont</name>
    <dbReference type="NCBI Taxonomy" id="1918948"/>
    <lineage>
        <taxon>Bacteria</taxon>
        <taxon>Pseudomonadati</taxon>
        <taxon>Pseudomonadota</taxon>
        <taxon>Gammaproteobacteria</taxon>
        <taxon>sulfur-oxidizing symbionts</taxon>
    </lineage>
</organism>
<name>A0A1T2KXW5_9GAMM</name>
<sequence>MEQDGASHDYSVTLFQEYINTGQEPDFITQIELHIAIKQLFMFIKKNELIQDEDLRDYWLPILKGISKNPP</sequence>
<comment type="caution">
    <text evidence="1">The sequence shown here is derived from an EMBL/GenBank/DDBJ whole genome shotgun (WGS) entry which is preliminary data.</text>
</comment>
<dbReference type="Proteomes" id="UP000190896">
    <property type="component" value="Unassembled WGS sequence"/>
</dbReference>